<organism evidence="3 4">
    <name type="scientific">Geodermatophilus obscurus</name>
    <dbReference type="NCBI Taxonomy" id="1861"/>
    <lineage>
        <taxon>Bacteria</taxon>
        <taxon>Bacillati</taxon>
        <taxon>Actinomycetota</taxon>
        <taxon>Actinomycetes</taxon>
        <taxon>Geodermatophilales</taxon>
        <taxon>Geodermatophilaceae</taxon>
        <taxon>Geodermatophilus</taxon>
    </lineage>
</organism>
<name>A0A1M7UY85_9ACTN</name>
<reference evidence="3 4" key="1">
    <citation type="submission" date="2016-12" db="EMBL/GenBank/DDBJ databases">
        <authorList>
            <person name="Song W.-J."/>
            <person name="Kurnit D.M."/>
        </authorList>
    </citation>
    <scope>NUCLEOTIDE SEQUENCE [LARGE SCALE GENOMIC DNA]</scope>
    <source>
        <strain evidence="3 4">DSM 43162</strain>
    </source>
</reference>
<dbReference type="InterPro" id="IPR045761">
    <property type="entry name" value="ODP_dom"/>
</dbReference>
<dbReference type="Proteomes" id="UP000184428">
    <property type="component" value="Unassembled WGS sequence"/>
</dbReference>
<dbReference type="SUPFAM" id="SSF56281">
    <property type="entry name" value="Metallo-hydrolase/oxidoreductase"/>
    <property type="match status" value="1"/>
</dbReference>
<feature type="domain" description="Metallo-beta-lactamase" evidence="2">
    <location>
        <begin position="27"/>
        <end position="221"/>
    </location>
</feature>
<protein>
    <submittedName>
        <fullName evidence="3">Metallo-beta-lactamase superfamily protein</fullName>
    </submittedName>
</protein>
<evidence type="ECO:0000259" key="2">
    <source>
        <dbReference type="SMART" id="SM00849"/>
    </source>
</evidence>
<dbReference type="RefSeq" id="WP_072920665.1">
    <property type="nucleotide sequence ID" value="NZ_FRDM01000038.1"/>
</dbReference>
<dbReference type="Gene3D" id="3.60.15.10">
    <property type="entry name" value="Ribonuclease Z/Hydroxyacylglutathione hydrolase-like"/>
    <property type="match status" value="1"/>
</dbReference>
<sequence>MDDTYQGSDDVHVLPANLSLPGVGVLPINAYLITSEEPVLIDSGIAVDADEFIDAVSSIIDLRALKWVWLTHDDADHTGNIQRIMEAAPNAQLVTHGFAALRMSTWWPIPMERVHAIREGDEIHVGDRTLTAVAPPLFDNPMSLGVLDRSTGALFTVDAFGALLPEATQDASDVSPEALAGGMIGWATSDSPWVHLTDEAEFGRVLDRVRRIQPRRIFSSHLPVASGTELEEFLHVLQQVPTADRFVPPDSEQFAEMIKAMAEMQRAGEEVPPTATAREATPGPRGPGASTPAPRSPGSPSSDTVRNT</sequence>
<dbReference type="PANTHER" id="PTHR43717">
    <property type="entry name" value="ANAEROBIC NITRIC OXIDE REDUCTASE FLAVORUBREDOXIN"/>
    <property type="match status" value="1"/>
</dbReference>
<gene>
    <name evidence="3" type="ORF">SAMN05660350_04274</name>
</gene>
<dbReference type="SMART" id="SM00849">
    <property type="entry name" value="Lactamase_B"/>
    <property type="match status" value="1"/>
</dbReference>
<feature type="region of interest" description="Disordered" evidence="1">
    <location>
        <begin position="264"/>
        <end position="308"/>
    </location>
</feature>
<dbReference type="InterPro" id="IPR001279">
    <property type="entry name" value="Metallo-B-lactamas"/>
</dbReference>
<accession>A0A1M7UY85</accession>
<dbReference type="Pfam" id="PF19583">
    <property type="entry name" value="ODP"/>
    <property type="match status" value="1"/>
</dbReference>
<proteinExistence type="predicted"/>
<feature type="compositionally biased region" description="Polar residues" evidence="1">
    <location>
        <begin position="298"/>
        <end position="308"/>
    </location>
</feature>
<evidence type="ECO:0000256" key="1">
    <source>
        <dbReference type="SAM" id="MobiDB-lite"/>
    </source>
</evidence>
<dbReference type="EMBL" id="FRDM01000038">
    <property type="protein sequence ID" value="SHN87924.1"/>
    <property type="molecule type" value="Genomic_DNA"/>
</dbReference>
<dbReference type="PANTHER" id="PTHR43717:SF1">
    <property type="entry name" value="ANAEROBIC NITRIC OXIDE REDUCTASE FLAVORUBREDOXIN"/>
    <property type="match status" value="1"/>
</dbReference>
<dbReference type="OrthoDB" id="2971563at2"/>
<evidence type="ECO:0000313" key="3">
    <source>
        <dbReference type="EMBL" id="SHN87924.1"/>
    </source>
</evidence>
<evidence type="ECO:0000313" key="4">
    <source>
        <dbReference type="Proteomes" id="UP000184428"/>
    </source>
</evidence>
<dbReference type="InterPro" id="IPR036866">
    <property type="entry name" value="RibonucZ/Hydroxyglut_hydro"/>
</dbReference>
<dbReference type="AlphaFoldDB" id="A0A1M7UY85"/>